<feature type="transmembrane region" description="Helical" evidence="6">
    <location>
        <begin position="344"/>
        <end position="361"/>
    </location>
</feature>
<dbReference type="Proteomes" id="UP001153737">
    <property type="component" value="Chromosome 6"/>
</dbReference>
<dbReference type="Pfam" id="PF07690">
    <property type="entry name" value="MFS_1"/>
    <property type="match status" value="1"/>
</dbReference>
<evidence type="ECO:0000313" key="7">
    <source>
        <dbReference type="EMBL" id="CAG9823181.1"/>
    </source>
</evidence>
<evidence type="ECO:0000256" key="2">
    <source>
        <dbReference type="ARBA" id="ARBA00022448"/>
    </source>
</evidence>
<accession>A0A9N9SK77</accession>
<keyword evidence="8" id="KW-1185">Reference proteome</keyword>
<keyword evidence="2" id="KW-0813">Transport</keyword>
<keyword evidence="3 6" id="KW-0812">Transmembrane</keyword>
<dbReference type="PANTHER" id="PTHR23504:SF15">
    <property type="entry name" value="MAJOR FACILITATOR SUPERFAMILY (MFS) PROFILE DOMAIN-CONTAINING PROTEIN"/>
    <property type="match status" value="1"/>
</dbReference>
<dbReference type="PANTHER" id="PTHR23504">
    <property type="entry name" value="MAJOR FACILITATOR SUPERFAMILY DOMAIN-CONTAINING PROTEIN 10"/>
    <property type="match status" value="1"/>
</dbReference>
<organism evidence="7 8">
    <name type="scientific">Phaedon cochleariae</name>
    <name type="common">Mustard beetle</name>
    <dbReference type="NCBI Taxonomy" id="80249"/>
    <lineage>
        <taxon>Eukaryota</taxon>
        <taxon>Metazoa</taxon>
        <taxon>Ecdysozoa</taxon>
        <taxon>Arthropoda</taxon>
        <taxon>Hexapoda</taxon>
        <taxon>Insecta</taxon>
        <taxon>Pterygota</taxon>
        <taxon>Neoptera</taxon>
        <taxon>Endopterygota</taxon>
        <taxon>Coleoptera</taxon>
        <taxon>Polyphaga</taxon>
        <taxon>Cucujiformia</taxon>
        <taxon>Chrysomeloidea</taxon>
        <taxon>Chrysomelidae</taxon>
        <taxon>Chrysomelinae</taxon>
        <taxon>Chrysomelini</taxon>
        <taxon>Phaedon</taxon>
    </lineage>
</organism>
<sequence>MESSSYILKLQLITLFDSISFGLIYPFLPPYLLVLGGNNVTAGYLAVLTLICQLLSWNIAKDIVSYQGKKTALLTMFSFSIVSHLLLILTGSCWFTIFGRCIFALTNQSNEVVKELYIKKITKEETEFQLLIYNVLSSAGYIIGPVVSGCFFDTGFPLICVLAAVLTLINACLVLAIPTEQDDLPSEGPEKTLSERTIGYIWKAADLTKKSDYKQNWDILALKFLYTASFAIFFTKFPMILKTNYQSDSVTIGCTTAYINIAMFIATYVTKNMQEKLSSIPAIILCQQALVVLFFSMLIACYSPMYPLFALSVIPITFGRSYITTSWRKVYSERNNEFLDHVNDYVGILVGLTIPILFGIVCDMIKFNAVVLFSILPVLLALYILNKYTCDFEELEGIDKSKDD</sequence>
<evidence type="ECO:0000256" key="5">
    <source>
        <dbReference type="ARBA" id="ARBA00023136"/>
    </source>
</evidence>
<dbReference type="GO" id="GO:0016020">
    <property type="term" value="C:membrane"/>
    <property type="evidence" value="ECO:0007669"/>
    <property type="project" value="UniProtKB-SubCell"/>
</dbReference>
<name>A0A9N9SK77_PHACE</name>
<feature type="transmembrane region" description="Helical" evidence="6">
    <location>
        <begin position="155"/>
        <end position="177"/>
    </location>
</feature>
<dbReference type="InterPro" id="IPR011701">
    <property type="entry name" value="MFS"/>
</dbReference>
<dbReference type="GO" id="GO:0022857">
    <property type="term" value="F:transmembrane transporter activity"/>
    <property type="evidence" value="ECO:0007669"/>
    <property type="project" value="InterPro"/>
</dbReference>
<evidence type="ECO:0000256" key="1">
    <source>
        <dbReference type="ARBA" id="ARBA00004141"/>
    </source>
</evidence>
<dbReference type="InterPro" id="IPR036259">
    <property type="entry name" value="MFS_trans_sf"/>
</dbReference>
<dbReference type="SUPFAM" id="SSF103473">
    <property type="entry name" value="MFS general substrate transporter"/>
    <property type="match status" value="1"/>
</dbReference>
<dbReference type="AlphaFoldDB" id="A0A9N9SK77"/>
<comment type="subcellular location">
    <subcellularLocation>
        <location evidence="1">Membrane</location>
        <topology evidence="1">Multi-pass membrane protein</topology>
    </subcellularLocation>
</comment>
<evidence type="ECO:0000313" key="8">
    <source>
        <dbReference type="Proteomes" id="UP001153737"/>
    </source>
</evidence>
<evidence type="ECO:0000256" key="6">
    <source>
        <dbReference type="SAM" id="Phobius"/>
    </source>
</evidence>
<dbReference type="Gene3D" id="1.20.1250.20">
    <property type="entry name" value="MFS general substrate transporter like domains"/>
    <property type="match status" value="2"/>
</dbReference>
<feature type="transmembrane region" description="Helical" evidence="6">
    <location>
        <begin position="249"/>
        <end position="270"/>
    </location>
</feature>
<reference evidence="7" key="2">
    <citation type="submission" date="2022-10" db="EMBL/GenBank/DDBJ databases">
        <authorList>
            <consortium name="ENA_rothamsted_submissions"/>
            <consortium name="culmorum"/>
            <person name="King R."/>
        </authorList>
    </citation>
    <scope>NUCLEOTIDE SEQUENCE</scope>
</reference>
<keyword evidence="4 6" id="KW-1133">Transmembrane helix</keyword>
<reference evidence="7" key="1">
    <citation type="submission" date="2022-01" db="EMBL/GenBank/DDBJ databases">
        <authorList>
            <person name="King R."/>
        </authorList>
    </citation>
    <scope>NUCLEOTIDE SEQUENCE</scope>
</reference>
<feature type="transmembrane region" description="Helical" evidence="6">
    <location>
        <begin position="367"/>
        <end position="385"/>
    </location>
</feature>
<dbReference type="EMBL" id="OU896712">
    <property type="protein sequence ID" value="CAG9823181.1"/>
    <property type="molecule type" value="Genomic_DNA"/>
</dbReference>
<protein>
    <submittedName>
        <fullName evidence="7">Uncharacterized protein</fullName>
    </submittedName>
</protein>
<evidence type="ECO:0000256" key="4">
    <source>
        <dbReference type="ARBA" id="ARBA00022989"/>
    </source>
</evidence>
<keyword evidence="5 6" id="KW-0472">Membrane</keyword>
<feature type="transmembrane region" description="Helical" evidence="6">
    <location>
        <begin position="282"/>
        <end position="300"/>
    </location>
</feature>
<feature type="transmembrane region" description="Helical" evidence="6">
    <location>
        <begin position="40"/>
        <end position="60"/>
    </location>
</feature>
<dbReference type="OrthoDB" id="10262656at2759"/>
<gene>
    <name evidence="7" type="ORF">PHAECO_LOCUS10201</name>
</gene>
<feature type="transmembrane region" description="Helical" evidence="6">
    <location>
        <begin position="72"/>
        <end position="97"/>
    </location>
</feature>
<feature type="transmembrane region" description="Helical" evidence="6">
    <location>
        <begin position="7"/>
        <end position="28"/>
    </location>
</feature>
<evidence type="ECO:0000256" key="3">
    <source>
        <dbReference type="ARBA" id="ARBA00022692"/>
    </source>
</evidence>
<proteinExistence type="predicted"/>
<feature type="transmembrane region" description="Helical" evidence="6">
    <location>
        <begin position="219"/>
        <end position="237"/>
    </location>
</feature>